<proteinExistence type="predicted"/>
<gene>
    <name evidence="1" type="ORF">IQ222_09690</name>
</gene>
<feature type="non-terminal residue" evidence="1">
    <location>
        <position position="99"/>
    </location>
</feature>
<evidence type="ECO:0000313" key="1">
    <source>
        <dbReference type="EMBL" id="MBE9219054.1"/>
    </source>
</evidence>
<keyword evidence="2" id="KW-1185">Reference proteome</keyword>
<dbReference type="EMBL" id="JADEWF010000027">
    <property type="protein sequence ID" value="MBE9219054.1"/>
    <property type="molecule type" value="Genomic_DNA"/>
</dbReference>
<accession>A0ACC5Q1T6</accession>
<organism evidence="1 2">
    <name type="scientific">Dolichospermum flos-aquae LEGE 04289</name>
    <dbReference type="NCBI Taxonomy" id="1828708"/>
    <lineage>
        <taxon>Bacteria</taxon>
        <taxon>Bacillati</taxon>
        <taxon>Cyanobacteriota</taxon>
        <taxon>Cyanophyceae</taxon>
        <taxon>Nostocales</taxon>
        <taxon>Aphanizomenonaceae</taxon>
        <taxon>Dolichospermum</taxon>
    </lineage>
</organism>
<reference evidence="1" key="1">
    <citation type="submission" date="2020-10" db="EMBL/GenBank/DDBJ databases">
        <authorList>
            <person name="Castelo-Branco R."/>
            <person name="Eusebio N."/>
            <person name="Adriana R."/>
            <person name="Vieira A."/>
            <person name="Brugerolle De Fraissinette N."/>
            <person name="Rezende De Castro R."/>
            <person name="Schneider M.P."/>
            <person name="Vasconcelos V."/>
            <person name="Leao P.N."/>
        </authorList>
    </citation>
    <scope>NUCLEOTIDE SEQUENCE</scope>
    <source>
        <strain evidence="1">LEGE 04289</strain>
    </source>
</reference>
<comment type="caution">
    <text evidence="1">The sequence shown here is derived from an EMBL/GenBank/DDBJ whole genome shotgun (WGS) entry which is preliminary data.</text>
</comment>
<name>A0ACC5Q1T6_DOLFA</name>
<sequence>MIGNKTQPRESLNKALLKINPFRNDIETFKKHLKNLIAKINESESEEFHKNLIADFLKNTYYSSNHFINTQGRNDLVIHNGQDPKTSVGVILEVKKLEV</sequence>
<dbReference type="Proteomes" id="UP000597867">
    <property type="component" value="Unassembled WGS sequence"/>
</dbReference>
<protein>
    <submittedName>
        <fullName evidence="1">Uncharacterized protein</fullName>
    </submittedName>
</protein>
<evidence type="ECO:0000313" key="2">
    <source>
        <dbReference type="Proteomes" id="UP000597867"/>
    </source>
</evidence>